<dbReference type="InterPro" id="IPR001608">
    <property type="entry name" value="Ala_racemase_N"/>
</dbReference>
<evidence type="ECO:0000256" key="3">
    <source>
        <dbReference type="PIRSR" id="PIRSR004848-1"/>
    </source>
</evidence>
<sequence length="228" mass="25881">MQTNIDQNIKDIRNKIKLACEAINKSPDEVTLIAVSKKKDHFMIESALENGIYNFGENYAQELQEKVSKIHSDNIIWHFIGPIQSNKVKIIAKSADWVHTLYREKIIRKLNAECEEIQKTIKACIQINISSEETKSGCSPNELIDIAKLMKSMKNINLQGIMALPKLTENKIEREKMMDSILKCSLDLQDFFPEAKSISLGTTSDFEDAIMNGSTMVRIGESIFGKRL</sequence>
<comment type="caution">
    <text evidence="6">The sequence shown here is derived from an EMBL/GenBank/DDBJ whole genome shotgun (WGS) entry which is preliminary data.</text>
</comment>
<evidence type="ECO:0000256" key="4">
    <source>
        <dbReference type="RuleBase" id="RU004514"/>
    </source>
</evidence>
<dbReference type="Pfam" id="PF01168">
    <property type="entry name" value="Ala_racemase_N"/>
    <property type="match status" value="1"/>
</dbReference>
<dbReference type="EMBL" id="SHBJ01000019">
    <property type="protein sequence ID" value="RZO28081.1"/>
    <property type="molecule type" value="Genomic_DNA"/>
</dbReference>
<proteinExistence type="inferred from homology"/>
<dbReference type="PIRSF" id="PIRSF004848">
    <property type="entry name" value="YBL036c_PLPDEIII"/>
    <property type="match status" value="1"/>
</dbReference>
<feature type="modified residue" description="N6-(pyridoxal phosphate)lysine" evidence="2 3">
    <location>
        <position position="37"/>
    </location>
</feature>
<name>A0A520N3L0_9GAMM</name>
<dbReference type="FunFam" id="3.20.20.10:FF:000018">
    <property type="entry name" value="Pyridoxal phosphate homeostasis protein"/>
    <property type="match status" value="1"/>
</dbReference>
<evidence type="ECO:0000313" key="6">
    <source>
        <dbReference type="EMBL" id="RZO28081.1"/>
    </source>
</evidence>
<dbReference type="GO" id="GO:0030170">
    <property type="term" value="F:pyridoxal phosphate binding"/>
    <property type="evidence" value="ECO:0007669"/>
    <property type="project" value="UniProtKB-UniRule"/>
</dbReference>
<dbReference type="AlphaFoldDB" id="A0A520N3L0"/>
<comment type="similarity">
    <text evidence="2 4">Belongs to the pyridoxal phosphate-binding protein YggS/PROSC family.</text>
</comment>
<dbReference type="PANTHER" id="PTHR10146:SF14">
    <property type="entry name" value="PYRIDOXAL PHOSPHATE HOMEOSTASIS PROTEIN"/>
    <property type="match status" value="1"/>
</dbReference>
<organism evidence="6 7">
    <name type="scientific">SAR86 cluster bacterium</name>
    <dbReference type="NCBI Taxonomy" id="2030880"/>
    <lineage>
        <taxon>Bacteria</taxon>
        <taxon>Pseudomonadati</taxon>
        <taxon>Pseudomonadota</taxon>
        <taxon>Gammaproteobacteria</taxon>
        <taxon>SAR86 cluster</taxon>
    </lineage>
</organism>
<dbReference type="NCBIfam" id="TIGR00044">
    <property type="entry name" value="YggS family pyridoxal phosphate-dependent enzyme"/>
    <property type="match status" value="1"/>
</dbReference>
<accession>A0A520N3L0</accession>
<dbReference type="InterPro" id="IPR011078">
    <property type="entry name" value="PyrdxlP_homeostasis"/>
</dbReference>
<evidence type="ECO:0000256" key="2">
    <source>
        <dbReference type="HAMAP-Rule" id="MF_02087"/>
    </source>
</evidence>
<dbReference type="PROSITE" id="PS01211">
    <property type="entry name" value="UPF0001"/>
    <property type="match status" value="1"/>
</dbReference>
<dbReference type="Gene3D" id="3.20.20.10">
    <property type="entry name" value="Alanine racemase"/>
    <property type="match status" value="1"/>
</dbReference>
<reference evidence="6 7" key="1">
    <citation type="submission" date="2019-02" db="EMBL/GenBank/DDBJ databases">
        <title>Prokaryotic population dynamics and viral predation in marine succession experiment using metagenomics: the confinement effect.</title>
        <authorList>
            <person name="Haro-Moreno J.M."/>
            <person name="Rodriguez-Valera F."/>
            <person name="Lopez-Perez M."/>
        </authorList>
    </citation>
    <scope>NUCLEOTIDE SEQUENCE [LARGE SCALE GENOMIC DNA]</scope>
    <source>
        <strain evidence="6">MED-G164</strain>
    </source>
</reference>
<comment type="function">
    <text evidence="2">Pyridoxal 5'-phosphate (PLP)-binding protein, which is involved in PLP homeostasis.</text>
</comment>
<evidence type="ECO:0000256" key="1">
    <source>
        <dbReference type="ARBA" id="ARBA00022898"/>
    </source>
</evidence>
<dbReference type="InterPro" id="IPR029066">
    <property type="entry name" value="PLP-binding_barrel"/>
</dbReference>
<dbReference type="SUPFAM" id="SSF51419">
    <property type="entry name" value="PLP-binding barrel"/>
    <property type="match status" value="1"/>
</dbReference>
<gene>
    <name evidence="6" type="ORF">EVA97_03185</name>
</gene>
<evidence type="ECO:0000313" key="7">
    <source>
        <dbReference type="Proteomes" id="UP000315283"/>
    </source>
</evidence>
<comment type="cofactor">
    <cofactor evidence="3">
        <name>pyridoxal 5'-phosphate</name>
        <dbReference type="ChEBI" id="CHEBI:597326"/>
    </cofactor>
</comment>
<evidence type="ECO:0000259" key="5">
    <source>
        <dbReference type="Pfam" id="PF01168"/>
    </source>
</evidence>
<feature type="domain" description="Alanine racemase N-terminal" evidence="5">
    <location>
        <begin position="12"/>
        <end position="226"/>
    </location>
</feature>
<dbReference type="HAMAP" id="MF_02087">
    <property type="entry name" value="PLP_homeostasis"/>
    <property type="match status" value="1"/>
</dbReference>
<dbReference type="PANTHER" id="PTHR10146">
    <property type="entry name" value="PROLINE SYNTHETASE CO-TRANSCRIBED BACTERIAL HOMOLOG PROTEIN"/>
    <property type="match status" value="1"/>
</dbReference>
<dbReference type="Proteomes" id="UP000315283">
    <property type="component" value="Unassembled WGS sequence"/>
</dbReference>
<keyword evidence="1 2" id="KW-0663">Pyridoxal phosphate</keyword>
<protein>
    <recommendedName>
        <fullName evidence="2">Pyridoxal phosphate homeostasis protein</fullName>
        <shortName evidence="2">PLP homeostasis protein</shortName>
    </recommendedName>
</protein>